<dbReference type="AlphaFoldDB" id="A0AAD8SP48"/>
<evidence type="ECO:0000259" key="2">
    <source>
        <dbReference type="Pfam" id="PF12776"/>
    </source>
</evidence>
<evidence type="ECO:0000313" key="4">
    <source>
        <dbReference type="Proteomes" id="UP001231189"/>
    </source>
</evidence>
<sequence>MHTKGSTMVQSSSNTKGSNMVQSSSNTTGKKKQSPKQGKRIRKRNSPKGTKPRAQWNALLEKSLVEILHEHDNPYHRGQNGWSGESWTEMVNMFHQRNQHVRFDKSQVHDKEKELKRDYRMLKDAREQSGVGWIASEFKLDAEPFLWDNLAISFGPRILKFKKKSFPLYDTLADLYHKDNQRQSRVEHVEVNQRQSRVEHVEVNQRFVNIKEKEVNNEAAQQFTISKCTAALRTLEGFDPAEKPKAFVIFKTVENREIFLSSIEDNDGSALAWLRSEMAMLP</sequence>
<protein>
    <recommendedName>
        <fullName evidence="2">Myb/SANT-like domain-containing protein</fullName>
    </recommendedName>
</protein>
<gene>
    <name evidence="3" type="ORF">QYE76_049408</name>
</gene>
<feature type="domain" description="Myb/SANT-like" evidence="2">
    <location>
        <begin position="55"/>
        <end position="149"/>
    </location>
</feature>
<dbReference type="PANTHER" id="PTHR46934">
    <property type="entry name" value="MYB_DNA-BIND_3 DOMAIN-CONTAINING PROTEIN-RELATED"/>
    <property type="match status" value="1"/>
</dbReference>
<dbReference type="EMBL" id="JAUUTY010000003">
    <property type="protein sequence ID" value="KAK1661249.1"/>
    <property type="molecule type" value="Genomic_DNA"/>
</dbReference>
<dbReference type="PANTHER" id="PTHR46934:SF8">
    <property type="entry name" value="OS06G0481800 PROTEIN"/>
    <property type="match status" value="1"/>
</dbReference>
<evidence type="ECO:0000313" key="3">
    <source>
        <dbReference type="EMBL" id="KAK1661249.1"/>
    </source>
</evidence>
<reference evidence="3" key="1">
    <citation type="submission" date="2023-07" db="EMBL/GenBank/DDBJ databases">
        <title>A chromosome-level genome assembly of Lolium multiflorum.</title>
        <authorList>
            <person name="Chen Y."/>
            <person name="Copetti D."/>
            <person name="Kolliker R."/>
            <person name="Studer B."/>
        </authorList>
    </citation>
    <scope>NUCLEOTIDE SEQUENCE</scope>
    <source>
        <strain evidence="3">02402/16</strain>
        <tissue evidence="3">Leaf</tissue>
    </source>
</reference>
<dbReference type="InterPro" id="IPR024752">
    <property type="entry name" value="Myb/SANT-like_dom"/>
</dbReference>
<feature type="compositionally biased region" description="Polar residues" evidence="1">
    <location>
        <begin position="1"/>
        <end position="28"/>
    </location>
</feature>
<evidence type="ECO:0000256" key="1">
    <source>
        <dbReference type="SAM" id="MobiDB-lite"/>
    </source>
</evidence>
<name>A0AAD8SP48_LOLMU</name>
<feature type="region of interest" description="Disordered" evidence="1">
    <location>
        <begin position="1"/>
        <end position="55"/>
    </location>
</feature>
<keyword evidence="4" id="KW-1185">Reference proteome</keyword>
<dbReference type="Proteomes" id="UP001231189">
    <property type="component" value="Unassembled WGS sequence"/>
</dbReference>
<feature type="compositionally biased region" description="Basic residues" evidence="1">
    <location>
        <begin position="29"/>
        <end position="46"/>
    </location>
</feature>
<dbReference type="Pfam" id="PF12776">
    <property type="entry name" value="Myb_DNA-bind_3"/>
    <property type="match status" value="1"/>
</dbReference>
<comment type="caution">
    <text evidence="3">The sequence shown here is derived from an EMBL/GenBank/DDBJ whole genome shotgun (WGS) entry which is preliminary data.</text>
</comment>
<organism evidence="3 4">
    <name type="scientific">Lolium multiflorum</name>
    <name type="common">Italian ryegrass</name>
    <name type="synonym">Lolium perenne subsp. multiflorum</name>
    <dbReference type="NCBI Taxonomy" id="4521"/>
    <lineage>
        <taxon>Eukaryota</taxon>
        <taxon>Viridiplantae</taxon>
        <taxon>Streptophyta</taxon>
        <taxon>Embryophyta</taxon>
        <taxon>Tracheophyta</taxon>
        <taxon>Spermatophyta</taxon>
        <taxon>Magnoliopsida</taxon>
        <taxon>Liliopsida</taxon>
        <taxon>Poales</taxon>
        <taxon>Poaceae</taxon>
        <taxon>BOP clade</taxon>
        <taxon>Pooideae</taxon>
        <taxon>Poodae</taxon>
        <taxon>Poeae</taxon>
        <taxon>Poeae Chloroplast Group 2 (Poeae type)</taxon>
        <taxon>Loliodinae</taxon>
        <taxon>Loliinae</taxon>
        <taxon>Lolium</taxon>
    </lineage>
</organism>
<accession>A0AAD8SP48</accession>
<proteinExistence type="predicted"/>